<keyword evidence="4" id="KW-1185">Reference proteome</keyword>
<dbReference type="NCBIfam" id="TIGR01868">
    <property type="entry name" value="casD_Cas5e"/>
    <property type="match status" value="1"/>
</dbReference>
<dbReference type="EMBL" id="BAABHS010000008">
    <property type="protein sequence ID" value="GAA4962004.1"/>
    <property type="molecule type" value="Genomic_DNA"/>
</dbReference>
<dbReference type="CDD" id="cd09756">
    <property type="entry name" value="Cas5_I-E"/>
    <property type="match status" value="1"/>
</dbReference>
<comment type="caution">
    <text evidence="3">The sequence shown here is derived from an EMBL/GenBank/DDBJ whole genome shotgun (WGS) entry which is preliminary data.</text>
</comment>
<dbReference type="InterPro" id="IPR010147">
    <property type="entry name" value="CRISPR-assoc_prot_CasD"/>
</dbReference>
<dbReference type="Gene3D" id="3.30.70.2660">
    <property type="match status" value="1"/>
</dbReference>
<evidence type="ECO:0000313" key="4">
    <source>
        <dbReference type="Proteomes" id="UP001500466"/>
    </source>
</evidence>
<sequence>MGSRRMTAAEDPRGQAVLLLRLAAPLQSWGYASAFNRRETRPEPTKSGIVGLLAAAQGRAREDDISDLAALRLGVRVDQPGTLLRDFHTVSDYRGRPLLQSGVTAKGVQKPTSPAKYTHVTQRYYLQDAVFLAAVGGPGPLIEALDDAVRSPAFPLALGRRSCVPTQPIRLGLRRGGVEAALRDEPWQVSEHARNAHCRRAGGRPARVDLNATVDDDSGDDVLGDVPRSFDPLRRGFTSRRVRHVRVSAPTGIRNPDSPDQLPSGHDPFALLGW</sequence>
<name>A0ABP9H584_9ACTN</name>
<evidence type="ECO:0000313" key="3">
    <source>
        <dbReference type="EMBL" id="GAA4962004.1"/>
    </source>
</evidence>
<dbReference type="InterPro" id="IPR021124">
    <property type="entry name" value="CRISPR-assoc_prot_Cas5"/>
</dbReference>
<organism evidence="3 4">
    <name type="scientific">Yinghuangia aomiensis</name>
    <dbReference type="NCBI Taxonomy" id="676205"/>
    <lineage>
        <taxon>Bacteria</taxon>
        <taxon>Bacillati</taxon>
        <taxon>Actinomycetota</taxon>
        <taxon>Actinomycetes</taxon>
        <taxon>Kitasatosporales</taxon>
        <taxon>Streptomycetaceae</taxon>
        <taxon>Yinghuangia</taxon>
    </lineage>
</organism>
<dbReference type="NCBIfam" id="TIGR02593">
    <property type="entry name" value="CRISPR_cas5"/>
    <property type="match status" value="1"/>
</dbReference>
<dbReference type="InterPro" id="IPR013422">
    <property type="entry name" value="CRISPR-assoc_prot_Cas5_N"/>
</dbReference>
<protein>
    <submittedName>
        <fullName evidence="3">Type I-E CRISPR-associated protein Cas5/CasD</fullName>
    </submittedName>
</protein>
<proteinExistence type="predicted"/>
<evidence type="ECO:0000256" key="1">
    <source>
        <dbReference type="ARBA" id="ARBA00023118"/>
    </source>
</evidence>
<dbReference type="Proteomes" id="UP001500466">
    <property type="component" value="Unassembled WGS sequence"/>
</dbReference>
<gene>
    <name evidence="3" type="primary">cas5e_1</name>
    <name evidence="3" type="ORF">GCM10023205_27090</name>
</gene>
<dbReference type="Pfam" id="PF09704">
    <property type="entry name" value="Cas_Cas5d"/>
    <property type="match status" value="1"/>
</dbReference>
<evidence type="ECO:0000256" key="2">
    <source>
        <dbReference type="SAM" id="MobiDB-lite"/>
    </source>
</evidence>
<reference evidence="4" key="1">
    <citation type="journal article" date="2019" name="Int. J. Syst. Evol. Microbiol.">
        <title>The Global Catalogue of Microorganisms (GCM) 10K type strain sequencing project: providing services to taxonomists for standard genome sequencing and annotation.</title>
        <authorList>
            <consortium name="The Broad Institute Genomics Platform"/>
            <consortium name="The Broad Institute Genome Sequencing Center for Infectious Disease"/>
            <person name="Wu L."/>
            <person name="Ma J."/>
        </authorList>
    </citation>
    <scope>NUCLEOTIDE SEQUENCE [LARGE SCALE GENOMIC DNA]</scope>
    <source>
        <strain evidence="4">JCM 17986</strain>
    </source>
</reference>
<keyword evidence="1" id="KW-0051">Antiviral defense</keyword>
<feature type="region of interest" description="Disordered" evidence="2">
    <location>
        <begin position="249"/>
        <end position="274"/>
    </location>
</feature>
<accession>A0ABP9H584</accession>